<dbReference type="AntiFam" id="ANF00095">
    <property type="entry name" value="Shadow ORF (opposite ABC transporters)"/>
</dbReference>
<gene>
    <name evidence="1" type="ordered locus">BURPS1710b_2009</name>
</gene>
<dbReference type="AntiFam" id="ANF00142">
    <property type="entry name" value="Shadow ORF (opposite yadG)"/>
</dbReference>
<dbReference type="HOGENOM" id="CLU_828150_0_0_4"/>
<protein>
    <submittedName>
        <fullName evidence="1">Phenol hydroxylase, putative</fullName>
    </submittedName>
</protein>
<dbReference type="KEGG" id="bpm:BURPS1710b_2009"/>
<accession>Q3JSP9</accession>
<sequence>MDRLRIVDVAKERFTADLGALGEGRELVAKLYGIGPVDLDHVAADFRFDQHARRAFRNLAAFLDHAQAMAQTLGLFHEVRGEQNRLAAREQRAQPLPHQVPGLRIEARRRLVEHQHVGIVDERAREREPPLHPARELAHLRVRLAFELRELEQRRHERARRVGGQSEVAGEHEQVLANGEVGIEIVELRHDADALPRVPRAGRHGFAAQTDRTCVGVRDAEQHLERRRLACAVRAEQTEAFAGLHVKRQTVDDELVVVAFLDLLKIDGCDRHGQVTFNWNRATRTGHSSASAASLQCACFIPALMPLLPVVDHRAFAVQRESAFSSACILNCGAA</sequence>
<dbReference type="AlphaFoldDB" id="Q3JSP9"/>
<dbReference type="Proteomes" id="UP000002700">
    <property type="component" value="Chromosome I"/>
</dbReference>
<evidence type="ECO:0000313" key="1">
    <source>
        <dbReference type="EMBL" id="ABA50079.1"/>
    </source>
</evidence>
<reference evidence="1 2" key="1">
    <citation type="submission" date="2005-09" db="EMBL/GenBank/DDBJ databases">
        <authorList>
            <person name="Woods D.E."/>
            <person name="Nierman W.C."/>
        </authorList>
    </citation>
    <scope>NUCLEOTIDE SEQUENCE [LARGE SCALE GENOMIC DNA]</scope>
    <source>
        <strain evidence="1 2">1710b</strain>
    </source>
</reference>
<dbReference type="EnsemblBacteria" id="ABA50079">
    <property type="protein sequence ID" value="ABA50079"/>
    <property type="gene ID" value="BURPS1710b_2009"/>
</dbReference>
<dbReference type="EMBL" id="CP000124">
    <property type="protein sequence ID" value="ABA50079.1"/>
    <property type="molecule type" value="Genomic_DNA"/>
</dbReference>
<organism evidence="1 2">
    <name type="scientific">Burkholderia pseudomallei (strain 1710b)</name>
    <dbReference type="NCBI Taxonomy" id="320372"/>
    <lineage>
        <taxon>Bacteria</taxon>
        <taxon>Pseudomonadati</taxon>
        <taxon>Pseudomonadota</taxon>
        <taxon>Betaproteobacteria</taxon>
        <taxon>Burkholderiales</taxon>
        <taxon>Burkholderiaceae</taxon>
        <taxon>Burkholderia</taxon>
        <taxon>pseudomallei group</taxon>
    </lineage>
</organism>
<proteinExistence type="predicted"/>
<evidence type="ECO:0000313" key="2">
    <source>
        <dbReference type="Proteomes" id="UP000002700"/>
    </source>
</evidence>
<name>Q3JSP9_BURP1</name>